<accession>A0ABD0KS80</accession>
<name>A0ABD0KS80_9CAEN</name>
<dbReference type="AlphaFoldDB" id="A0ABD0KS80"/>
<reference evidence="1 2" key="1">
    <citation type="journal article" date="2023" name="Sci. Data">
        <title>Genome assembly of the Korean intertidal mud-creeper Batillaria attramentaria.</title>
        <authorList>
            <person name="Patra A.K."/>
            <person name="Ho P.T."/>
            <person name="Jun S."/>
            <person name="Lee S.J."/>
            <person name="Kim Y."/>
            <person name="Won Y.J."/>
        </authorList>
    </citation>
    <scope>NUCLEOTIDE SEQUENCE [LARGE SCALE GENOMIC DNA]</scope>
    <source>
        <strain evidence="1">Wonlab-2016</strain>
    </source>
</reference>
<dbReference type="Proteomes" id="UP001519460">
    <property type="component" value="Unassembled WGS sequence"/>
</dbReference>
<dbReference type="EMBL" id="JACVVK020000130">
    <property type="protein sequence ID" value="KAK7490112.1"/>
    <property type="molecule type" value="Genomic_DNA"/>
</dbReference>
<comment type="caution">
    <text evidence="1">The sequence shown here is derived from an EMBL/GenBank/DDBJ whole genome shotgun (WGS) entry which is preliminary data.</text>
</comment>
<sequence>MNFSTPRPKPGHSSPWQMPYIVKKIPSELTGRKKKLLVSVNVSFDYHLLSLEETWTALFEHANYLKLKYRVKTGEQEVKGLPEKRWGAGFYLIFRIYPAHTRALWKTEFELVSHSTKIALKKKEEVYTLLLTLNKILSIAYLNSFHFAGDCGYMNVQHSILHRPN</sequence>
<evidence type="ECO:0000313" key="2">
    <source>
        <dbReference type="Proteomes" id="UP001519460"/>
    </source>
</evidence>
<evidence type="ECO:0000313" key="1">
    <source>
        <dbReference type="EMBL" id="KAK7490112.1"/>
    </source>
</evidence>
<protein>
    <submittedName>
        <fullName evidence="1">Uncharacterized protein</fullName>
    </submittedName>
</protein>
<organism evidence="1 2">
    <name type="scientific">Batillaria attramentaria</name>
    <dbReference type="NCBI Taxonomy" id="370345"/>
    <lineage>
        <taxon>Eukaryota</taxon>
        <taxon>Metazoa</taxon>
        <taxon>Spiralia</taxon>
        <taxon>Lophotrochozoa</taxon>
        <taxon>Mollusca</taxon>
        <taxon>Gastropoda</taxon>
        <taxon>Caenogastropoda</taxon>
        <taxon>Sorbeoconcha</taxon>
        <taxon>Cerithioidea</taxon>
        <taxon>Batillariidae</taxon>
        <taxon>Batillaria</taxon>
    </lineage>
</organism>
<gene>
    <name evidence="1" type="ORF">BaRGS_00018634</name>
</gene>
<keyword evidence="2" id="KW-1185">Reference proteome</keyword>
<proteinExistence type="predicted"/>